<proteinExistence type="predicted"/>
<protein>
    <recommendedName>
        <fullName evidence="6">Glycosyltransferase</fullName>
    </recommendedName>
</protein>
<dbReference type="GO" id="GO:0016757">
    <property type="term" value="F:glycosyltransferase activity"/>
    <property type="evidence" value="ECO:0007669"/>
    <property type="project" value="InterPro"/>
</dbReference>
<dbReference type="PANTHER" id="PTHR12526">
    <property type="entry name" value="GLYCOSYLTRANSFERASE"/>
    <property type="match status" value="1"/>
</dbReference>
<dbReference type="Pfam" id="PF00534">
    <property type="entry name" value="Glycos_transf_1"/>
    <property type="match status" value="1"/>
</dbReference>
<evidence type="ECO:0000259" key="2">
    <source>
        <dbReference type="Pfam" id="PF00534"/>
    </source>
</evidence>
<reference evidence="4" key="1">
    <citation type="submission" date="2023-02" db="EMBL/GenBank/DDBJ databases">
        <title>Nocardiopsis ansamitocini NBRC 112285.</title>
        <authorList>
            <person name="Ichikawa N."/>
            <person name="Sato H."/>
            <person name="Tonouchi N."/>
        </authorList>
    </citation>
    <scope>NUCLEOTIDE SEQUENCE</scope>
    <source>
        <strain evidence="4">NBRC 112285</strain>
    </source>
</reference>
<dbReference type="RefSeq" id="WP_285761244.1">
    <property type="nucleotide sequence ID" value="NZ_BSQG01000008.1"/>
</dbReference>
<dbReference type="Gene3D" id="3.40.50.2000">
    <property type="entry name" value="Glycogen Phosphorylase B"/>
    <property type="match status" value="2"/>
</dbReference>
<evidence type="ECO:0000256" key="1">
    <source>
        <dbReference type="ARBA" id="ARBA00022679"/>
    </source>
</evidence>
<organism evidence="4 5">
    <name type="scientific">Nocardiopsis ansamitocini</name>
    <dbReference type="NCBI Taxonomy" id="1670832"/>
    <lineage>
        <taxon>Bacteria</taxon>
        <taxon>Bacillati</taxon>
        <taxon>Actinomycetota</taxon>
        <taxon>Actinomycetes</taxon>
        <taxon>Streptosporangiales</taxon>
        <taxon>Nocardiopsidaceae</taxon>
        <taxon>Nocardiopsis</taxon>
    </lineage>
</organism>
<gene>
    <name evidence="4" type="ORF">Nans01_40610</name>
</gene>
<dbReference type="PANTHER" id="PTHR12526:SF627">
    <property type="entry name" value="D-RHAMNOSYLTRANSFERASE WBPZ"/>
    <property type="match status" value="1"/>
</dbReference>
<dbReference type="Pfam" id="PF18674">
    <property type="entry name" value="TarS_C1"/>
    <property type="match status" value="1"/>
</dbReference>
<accession>A0A9W6P9N2</accession>
<name>A0A9W6P9N2_9ACTN</name>
<evidence type="ECO:0008006" key="6">
    <source>
        <dbReference type="Google" id="ProtNLM"/>
    </source>
</evidence>
<evidence type="ECO:0000313" key="4">
    <source>
        <dbReference type="EMBL" id="GLU49710.1"/>
    </source>
</evidence>
<evidence type="ECO:0000259" key="3">
    <source>
        <dbReference type="Pfam" id="PF18674"/>
    </source>
</evidence>
<dbReference type="InterPro" id="IPR001296">
    <property type="entry name" value="Glyco_trans_1"/>
</dbReference>
<dbReference type="EMBL" id="BSQG01000008">
    <property type="protein sequence ID" value="GLU49710.1"/>
    <property type="molecule type" value="Genomic_DNA"/>
</dbReference>
<dbReference type="Proteomes" id="UP001165092">
    <property type="component" value="Unassembled WGS sequence"/>
</dbReference>
<evidence type="ECO:0000313" key="5">
    <source>
        <dbReference type="Proteomes" id="UP001165092"/>
    </source>
</evidence>
<sequence>MKIAYLIHNVYGIGGTIQTVITQAAALRHRHEVEIVSVFRHREHPVLSLPQGITVTPLVDMRLPAGPGTGTGGRRLHEGSHRAGLPPEVFPVEESRQKQYSALTDDRLRAYLETTDADVVVGTRAGLNVVLARCGSDRYAKVGQEHLTHNMHPEALRRVLSDAYGDLDAVVTVTEADAAVHRKRMDLPGVRVLAIPNSVEAPRLRAPTGGRGERKVVVAAGRIAPVKRYELLVEAFARVLPDHPGWTLRIYGGGDQKARLKKQIDALGLHDDVLLMGPRSHLEEAWALGSFAAVTSKAESFGMTLVEAMRGGLPVVSTDCPLGPGEIIENGVDGLLVENGSVTAVAAGLDELMSDNGELDRMARAAARSAERFDPGPITRQHEALFHELTGHALPTTPVPAKDREPASCTARVDGEGVTTLSFTQRPDRVLLRGSSGTTAEFTCLDDGTLELRPHDPLLAPGRWSVHRVDGGEEGPVSDVVIDLLAYPPALSPSRPLGLTVPDRDTTHHLAVVIRRARLHAEVQSLVCDAGSLTFTGVFLGATGPFPDARLVASPRGRGEPSHSTPCPIAADGTFTASVQARAMLARRTTTEQEWDLHLVHRPGAPGARLGRHLDGVLGHRDVITYPTVTVTGTETGDVGVRPVFGDDDALGLAITDTGIDSRATMITGAVDVSARLESLEWSGSALRLRVAATLVSERARGPVLHRANGSLRWEGANGEPVGPDLRLLERHNRVEVVLRSRNAPKRTVAFALSPRSGAAPCEDGADVPGFVVDAELDLAGTDGGAVPAGQWDVLVRVRHFGVEADGVVDSRTPAAEEQRRPAFYGPDSTFADPFWHPEGRLTLSVDNGLNGLHRAVALPQEGAAVIERAEGVELVVPVEAAVEKDVELVLHADRDGGDTVTVPAVLSRGEGTTVLRAALPFADARRPGVARLRVEHGEQEGGLGLALSTTTAGECTVFRVPDPELWLTSVETADEALRVSGTRRDAVPGVDGLAITLLLVHRGSDREFGFAARLREDGSFDAEVPLSASDGRELPDGVFDVFASSAVGEYTSRVRLGAKRVRAVRTAPSPMFVAQSAGRRTATAYFTAERANLSLEVGRIRNAPVSAVRVESASWKRGGRLRIVATPEIEIGAPFTAVVRATAKGAAPLEAPARVSGSGADARIDAALRLGTPRGTAERVWEIDLVLSGPDSTRCATALRPAARIGHTRFFRGPRGFTGRPAGKAGERLAVRVKRVPLLRRLLQRLRR</sequence>
<keyword evidence="5" id="KW-1185">Reference proteome</keyword>
<dbReference type="SUPFAM" id="SSF53756">
    <property type="entry name" value="UDP-Glycosyltransferase/glycogen phosphorylase"/>
    <property type="match status" value="1"/>
</dbReference>
<comment type="caution">
    <text evidence="4">The sequence shown here is derived from an EMBL/GenBank/DDBJ whole genome shotgun (WGS) entry which is preliminary data.</text>
</comment>
<dbReference type="AlphaFoldDB" id="A0A9W6P9N2"/>
<dbReference type="InterPro" id="IPR041038">
    <property type="entry name" value="TarS_C1"/>
</dbReference>
<keyword evidence="1" id="KW-0808">Transferase</keyword>
<feature type="domain" description="TarS C-terminal" evidence="3">
    <location>
        <begin position="970"/>
        <end position="1098"/>
    </location>
</feature>
<feature type="domain" description="Glycosyl transferase family 1" evidence="2">
    <location>
        <begin position="204"/>
        <end position="367"/>
    </location>
</feature>